<keyword evidence="2" id="KW-0418">Kinase</keyword>
<reference evidence="2 3" key="1">
    <citation type="journal article" date="2019" name="Nat. Plants">
        <title>Stout camphor tree genome fills gaps in understanding of flowering plant genome evolution.</title>
        <authorList>
            <person name="Chaw S.M."/>
            <person name="Liu Y.C."/>
            <person name="Wu Y.W."/>
            <person name="Wang H.Y."/>
            <person name="Lin C.I."/>
            <person name="Wu C.S."/>
            <person name="Ke H.M."/>
            <person name="Chang L.Y."/>
            <person name="Hsu C.Y."/>
            <person name="Yang H.T."/>
            <person name="Sudianto E."/>
            <person name="Hsu M.H."/>
            <person name="Wu K.P."/>
            <person name="Wang L.N."/>
            <person name="Leebens-Mack J.H."/>
            <person name="Tsai I.J."/>
        </authorList>
    </citation>
    <scope>NUCLEOTIDE SEQUENCE [LARGE SCALE GENOMIC DNA]</scope>
    <source>
        <strain evidence="3">cv. Chaw 1501</strain>
        <tissue evidence="2">Young leaves</tissue>
    </source>
</reference>
<dbReference type="Gene3D" id="3.40.50.620">
    <property type="entry name" value="HUPs"/>
    <property type="match status" value="1"/>
</dbReference>
<protein>
    <submittedName>
        <fullName evidence="2">Putative receptor-like serine/threonine-protein kinase isoform X2</fullName>
    </submittedName>
</protein>
<feature type="domain" description="UspA" evidence="1">
    <location>
        <begin position="24"/>
        <end position="155"/>
    </location>
</feature>
<dbReference type="STRING" id="337451.A0A3S3P3X8"/>
<dbReference type="InterPro" id="IPR014729">
    <property type="entry name" value="Rossmann-like_a/b/a_fold"/>
</dbReference>
<dbReference type="Pfam" id="PF00582">
    <property type="entry name" value="Usp"/>
    <property type="match status" value="1"/>
</dbReference>
<evidence type="ECO:0000313" key="2">
    <source>
        <dbReference type="EMBL" id="RWR92772.1"/>
    </source>
</evidence>
<dbReference type="InterPro" id="IPR006016">
    <property type="entry name" value="UspA"/>
</dbReference>
<name>A0A3S3P3X8_9MAGN</name>
<comment type="caution">
    <text evidence="2">The sequence shown here is derived from an EMBL/GenBank/DDBJ whole genome shotgun (WGS) entry which is preliminary data.</text>
</comment>
<gene>
    <name evidence="2" type="ORF">CKAN_02199600</name>
</gene>
<organism evidence="2 3">
    <name type="scientific">Cinnamomum micranthum f. kanehirae</name>
    <dbReference type="NCBI Taxonomy" id="337451"/>
    <lineage>
        <taxon>Eukaryota</taxon>
        <taxon>Viridiplantae</taxon>
        <taxon>Streptophyta</taxon>
        <taxon>Embryophyta</taxon>
        <taxon>Tracheophyta</taxon>
        <taxon>Spermatophyta</taxon>
        <taxon>Magnoliopsida</taxon>
        <taxon>Magnoliidae</taxon>
        <taxon>Laurales</taxon>
        <taxon>Lauraceae</taxon>
        <taxon>Cinnamomum</taxon>
    </lineage>
</organism>
<sequence>MKMKILDFEGKEGGRLSDGGCAGTVVVGVKLDSQSRELLTWALVKVAQAGDRVVALHVLHNTELLDQNGNSSLLSLVKAFESVLAVYEGFCNLKQIDLKLKICRGTSVRRVLVREAKSFTATKVVVGIARNTHTIRSSASIAKYCAKKLPLSCWVLAANNGKVVFQREAVGTVASPGRFYPASQGKQWAQLHHQEGAK</sequence>
<dbReference type="EMBL" id="QPKB01000009">
    <property type="protein sequence ID" value="RWR92772.1"/>
    <property type="molecule type" value="Genomic_DNA"/>
</dbReference>
<dbReference type="CDD" id="cd00293">
    <property type="entry name" value="USP-like"/>
    <property type="match status" value="1"/>
</dbReference>
<dbReference type="AlphaFoldDB" id="A0A3S3P3X8"/>
<keyword evidence="2" id="KW-0808">Transferase</keyword>
<dbReference type="FunFam" id="3.40.50.620:FF:000177">
    <property type="entry name" value="probable receptor-like serine/threonine-protein kinase At5g57670"/>
    <property type="match status" value="1"/>
</dbReference>
<evidence type="ECO:0000259" key="1">
    <source>
        <dbReference type="Pfam" id="PF00582"/>
    </source>
</evidence>
<dbReference type="SUPFAM" id="SSF52402">
    <property type="entry name" value="Adenine nucleotide alpha hydrolases-like"/>
    <property type="match status" value="1"/>
</dbReference>
<dbReference type="Proteomes" id="UP000283530">
    <property type="component" value="Unassembled WGS sequence"/>
</dbReference>
<dbReference type="GO" id="GO:0016301">
    <property type="term" value="F:kinase activity"/>
    <property type="evidence" value="ECO:0007669"/>
    <property type="project" value="UniProtKB-KW"/>
</dbReference>
<proteinExistence type="predicted"/>
<evidence type="ECO:0000313" key="3">
    <source>
        <dbReference type="Proteomes" id="UP000283530"/>
    </source>
</evidence>
<dbReference type="OrthoDB" id="654677at2759"/>
<keyword evidence="3" id="KW-1185">Reference proteome</keyword>
<keyword evidence="2" id="KW-0675">Receptor</keyword>
<accession>A0A3S3P3X8</accession>